<dbReference type="Gene3D" id="1.20.120.1760">
    <property type="match status" value="1"/>
</dbReference>
<evidence type="ECO:0000256" key="4">
    <source>
        <dbReference type="ARBA" id="ARBA00010441"/>
    </source>
</evidence>
<evidence type="ECO:0000256" key="11">
    <source>
        <dbReference type="ARBA" id="ARBA00023098"/>
    </source>
</evidence>
<dbReference type="PANTHER" id="PTHR14269">
    <property type="entry name" value="CDP-DIACYLGLYCEROL--GLYCEROL-3-PHOSPHATE 3-PHOSPHATIDYLTRANSFERASE-RELATED"/>
    <property type="match status" value="1"/>
</dbReference>
<evidence type="ECO:0000256" key="7">
    <source>
        <dbReference type="ARBA" id="ARBA00022516"/>
    </source>
</evidence>
<protein>
    <recommendedName>
        <fullName evidence="6 16">CDP-diacylglycerol--glycerol-3-phosphate 3-phosphatidyltransferase</fullName>
        <ecNumber evidence="5 16">2.7.8.5</ecNumber>
    </recommendedName>
</protein>
<dbReference type="EMBL" id="CP047652">
    <property type="protein sequence ID" value="QHI95458.1"/>
    <property type="molecule type" value="Genomic_DNA"/>
</dbReference>
<dbReference type="PANTHER" id="PTHR14269:SF62">
    <property type="entry name" value="CDP-DIACYLGLYCEROL--GLYCEROL-3-PHOSPHATE 3-PHOSPHATIDYLTRANSFERASE 1, CHLOROPLASTIC"/>
    <property type="match status" value="1"/>
</dbReference>
<evidence type="ECO:0000256" key="14">
    <source>
        <dbReference type="ARBA" id="ARBA00023264"/>
    </source>
</evidence>
<keyword evidence="9 18" id="KW-0812">Transmembrane</keyword>
<comment type="subcellular location">
    <subcellularLocation>
        <location evidence="1">Membrane</location>
        <topology evidence="1">Multi-pass membrane protein</topology>
    </subcellularLocation>
</comment>
<dbReference type="InterPro" id="IPR000462">
    <property type="entry name" value="CDP-OH_P_trans"/>
</dbReference>
<keyword evidence="8 17" id="KW-0808">Transferase</keyword>
<feature type="transmembrane region" description="Helical" evidence="18">
    <location>
        <begin position="134"/>
        <end position="154"/>
    </location>
</feature>
<proteinExistence type="inferred from homology"/>
<evidence type="ECO:0000313" key="20">
    <source>
        <dbReference type="Proteomes" id="UP000463975"/>
    </source>
</evidence>
<gene>
    <name evidence="19" type="primary">pgsA</name>
    <name evidence="19" type="ORF">GT348_03515</name>
</gene>
<evidence type="ECO:0000256" key="6">
    <source>
        <dbReference type="ARBA" id="ARBA00014944"/>
    </source>
</evidence>
<dbReference type="RefSeq" id="WP_160618535.1">
    <property type="nucleotide sequence ID" value="NZ_CP047652.1"/>
</dbReference>
<evidence type="ECO:0000256" key="9">
    <source>
        <dbReference type="ARBA" id="ARBA00022692"/>
    </source>
</evidence>
<dbReference type="GO" id="GO:0046474">
    <property type="term" value="P:glycerophospholipid biosynthetic process"/>
    <property type="evidence" value="ECO:0007669"/>
    <property type="project" value="TreeGrafter"/>
</dbReference>
<evidence type="ECO:0000256" key="2">
    <source>
        <dbReference type="ARBA" id="ARBA00005042"/>
    </source>
</evidence>
<keyword evidence="14" id="KW-1208">Phospholipid metabolism</keyword>
<evidence type="ECO:0000256" key="10">
    <source>
        <dbReference type="ARBA" id="ARBA00022989"/>
    </source>
</evidence>
<dbReference type="InterPro" id="IPR050324">
    <property type="entry name" value="CDP-alcohol_PTase-I"/>
</dbReference>
<dbReference type="InterPro" id="IPR048254">
    <property type="entry name" value="CDP_ALCOHOL_P_TRANSF_CS"/>
</dbReference>
<dbReference type="KEGG" id="bomb:GT348_03515"/>
<keyword evidence="13" id="KW-0594">Phospholipid biosynthesis</keyword>
<dbReference type="Proteomes" id="UP000463975">
    <property type="component" value="Chromosome"/>
</dbReference>
<comment type="catalytic activity">
    <reaction evidence="15">
        <text>a CDP-1,2-diacyl-sn-glycerol + sn-glycerol 3-phosphate = a 1,2-diacyl-sn-glycero-3-phospho-(1'-sn-glycero-3'-phosphate) + CMP + H(+)</text>
        <dbReference type="Rhea" id="RHEA:12593"/>
        <dbReference type="ChEBI" id="CHEBI:15378"/>
        <dbReference type="ChEBI" id="CHEBI:57597"/>
        <dbReference type="ChEBI" id="CHEBI:58332"/>
        <dbReference type="ChEBI" id="CHEBI:60110"/>
        <dbReference type="ChEBI" id="CHEBI:60377"/>
        <dbReference type="EC" id="2.7.8.5"/>
    </reaction>
</comment>
<organism evidence="19 20">
    <name type="scientific">Aristophania vespae</name>
    <dbReference type="NCBI Taxonomy" id="2697033"/>
    <lineage>
        <taxon>Bacteria</taxon>
        <taxon>Pseudomonadati</taxon>
        <taxon>Pseudomonadota</taxon>
        <taxon>Alphaproteobacteria</taxon>
        <taxon>Acetobacterales</taxon>
        <taxon>Acetobacteraceae</taxon>
        <taxon>Aristophania</taxon>
    </lineage>
</organism>
<keyword evidence="10 18" id="KW-1133">Transmembrane helix</keyword>
<keyword evidence="12 18" id="KW-0472">Membrane</keyword>
<name>A0A6P1ND64_9PROT</name>
<evidence type="ECO:0000256" key="1">
    <source>
        <dbReference type="ARBA" id="ARBA00004141"/>
    </source>
</evidence>
<evidence type="ECO:0000256" key="17">
    <source>
        <dbReference type="RuleBase" id="RU003750"/>
    </source>
</evidence>
<evidence type="ECO:0000256" key="8">
    <source>
        <dbReference type="ARBA" id="ARBA00022679"/>
    </source>
</evidence>
<evidence type="ECO:0000256" key="15">
    <source>
        <dbReference type="ARBA" id="ARBA00048586"/>
    </source>
</evidence>
<dbReference type="InterPro" id="IPR043130">
    <property type="entry name" value="CDP-OH_PTrfase_TM_dom"/>
</dbReference>
<dbReference type="EC" id="2.7.8.5" evidence="5 16"/>
<evidence type="ECO:0000256" key="12">
    <source>
        <dbReference type="ARBA" id="ARBA00023136"/>
    </source>
</evidence>
<dbReference type="GO" id="GO:0016020">
    <property type="term" value="C:membrane"/>
    <property type="evidence" value="ECO:0007669"/>
    <property type="project" value="UniProtKB-SubCell"/>
</dbReference>
<dbReference type="Pfam" id="PF01066">
    <property type="entry name" value="CDP-OH_P_transf"/>
    <property type="match status" value="1"/>
</dbReference>
<dbReference type="PIRSF" id="PIRSF000847">
    <property type="entry name" value="Phos_ph_gly_syn"/>
    <property type="match status" value="1"/>
</dbReference>
<evidence type="ECO:0000256" key="13">
    <source>
        <dbReference type="ARBA" id="ARBA00023209"/>
    </source>
</evidence>
<feature type="transmembrane region" description="Helical" evidence="18">
    <location>
        <begin position="160"/>
        <end position="180"/>
    </location>
</feature>
<evidence type="ECO:0000256" key="3">
    <source>
        <dbReference type="ARBA" id="ARBA00005189"/>
    </source>
</evidence>
<dbReference type="PROSITE" id="PS00379">
    <property type="entry name" value="CDP_ALCOHOL_P_TRANSF"/>
    <property type="match status" value="1"/>
</dbReference>
<dbReference type="InterPro" id="IPR004570">
    <property type="entry name" value="Phosphatidylglycerol_P_synth"/>
</dbReference>
<dbReference type="GO" id="GO:0008444">
    <property type="term" value="F:CDP-diacylglycerol-glycerol-3-phosphate 3-phosphatidyltransferase activity"/>
    <property type="evidence" value="ECO:0007669"/>
    <property type="project" value="UniProtKB-UniRule"/>
</dbReference>
<keyword evidence="20" id="KW-1185">Reference proteome</keyword>
<evidence type="ECO:0000256" key="5">
    <source>
        <dbReference type="ARBA" id="ARBA00013170"/>
    </source>
</evidence>
<keyword evidence="7" id="KW-0444">Lipid biosynthesis</keyword>
<accession>A0A6P1ND64</accession>
<comment type="pathway">
    <text evidence="2">Phospholipid metabolism; phosphatidylglycerol biosynthesis; phosphatidylglycerol from CDP-diacylglycerol: step 1/2.</text>
</comment>
<comment type="similarity">
    <text evidence="4 17">Belongs to the CDP-alcohol phosphatidyltransferase class-I family.</text>
</comment>
<dbReference type="AlphaFoldDB" id="A0A6P1ND64"/>
<keyword evidence="11" id="KW-0443">Lipid metabolism</keyword>
<evidence type="ECO:0000313" key="19">
    <source>
        <dbReference type="EMBL" id="QHI95458.1"/>
    </source>
</evidence>
<evidence type="ECO:0000256" key="18">
    <source>
        <dbReference type="SAM" id="Phobius"/>
    </source>
</evidence>
<comment type="pathway">
    <text evidence="3">Lipid metabolism.</text>
</comment>
<feature type="transmembrane region" description="Helical" evidence="18">
    <location>
        <begin position="6"/>
        <end position="26"/>
    </location>
</feature>
<dbReference type="NCBIfam" id="TIGR00560">
    <property type="entry name" value="pgsA"/>
    <property type="match status" value="1"/>
</dbReference>
<evidence type="ECO:0000256" key="16">
    <source>
        <dbReference type="NCBIfam" id="TIGR00560"/>
    </source>
</evidence>
<reference evidence="19 20" key="1">
    <citation type="submission" date="2020-01" db="EMBL/GenBank/DDBJ databases">
        <title>Genome sequencing of strain KACC 21507.</title>
        <authorList>
            <person name="Heo J."/>
            <person name="Kim S.-J."/>
            <person name="Kim J.-S."/>
            <person name="Hong S.-B."/>
            <person name="Kwon S.-W."/>
        </authorList>
    </citation>
    <scope>NUCLEOTIDE SEQUENCE [LARGE SCALE GENOMIC DNA]</scope>
    <source>
        <strain evidence="19 20">KACC 21507</strain>
    </source>
</reference>
<sequence length="191" mass="20964">MLLNLPNILTFFRIVCIPLLVVLLAVQTGLSDVLALIVYFLACVTDYFDGAIARKRNQLSELGRMLDPIADKLLVGALLVALAGLGHLKFFSLYAAIIILLREIAISGLREFMATHQDKIPSTRLAKWKTGLQMLALGFLIIGEKGIIRLHLAWLPASMLGAVLLWIAVVPTIMSGWGYLKAGAKRLKTVQ</sequence>
<feature type="transmembrane region" description="Helical" evidence="18">
    <location>
        <begin position="73"/>
        <end position="101"/>
    </location>
</feature>